<dbReference type="PROSITE" id="PS50987">
    <property type="entry name" value="HTH_ARSR_2"/>
    <property type="match status" value="1"/>
</dbReference>
<dbReference type="PANTHER" id="PTHR33154:SF33">
    <property type="entry name" value="TRANSCRIPTIONAL REPRESSOR SDPR"/>
    <property type="match status" value="1"/>
</dbReference>
<dbReference type="InterPro" id="IPR036390">
    <property type="entry name" value="WH_DNA-bd_sf"/>
</dbReference>
<dbReference type="GO" id="GO:0003677">
    <property type="term" value="F:DNA binding"/>
    <property type="evidence" value="ECO:0007669"/>
    <property type="project" value="UniProtKB-KW"/>
</dbReference>
<dbReference type="SMART" id="SM00418">
    <property type="entry name" value="HTH_ARSR"/>
    <property type="match status" value="1"/>
</dbReference>
<keyword evidence="6" id="KW-1185">Reference proteome</keyword>
<dbReference type="InterPro" id="IPR051081">
    <property type="entry name" value="HTH_MetalResp_TranReg"/>
</dbReference>
<evidence type="ECO:0000256" key="2">
    <source>
        <dbReference type="ARBA" id="ARBA00023125"/>
    </source>
</evidence>
<organism evidence="5 6">
    <name type="scientific">Paraburkholderia franconis</name>
    <dbReference type="NCBI Taxonomy" id="2654983"/>
    <lineage>
        <taxon>Bacteria</taxon>
        <taxon>Pseudomonadati</taxon>
        <taxon>Pseudomonadota</taxon>
        <taxon>Betaproteobacteria</taxon>
        <taxon>Burkholderiales</taxon>
        <taxon>Burkholderiaceae</taxon>
        <taxon>Paraburkholderia</taxon>
    </lineage>
</organism>
<evidence type="ECO:0000256" key="1">
    <source>
        <dbReference type="ARBA" id="ARBA00023015"/>
    </source>
</evidence>
<dbReference type="AlphaFoldDB" id="A0A7X1NLC7"/>
<gene>
    <name evidence="5" type="ORF">GCT13_44365</name>
</gene>
<dbReference type="GO" id="GO:0003700">
    <property type="term" value="F:DNA-binding transcription factor activity"/>
    <property type="evidence" value="ECO:0007669"/>
    <property type="project" value="InterPro"/>
</dbReference>
<evidence type="ECO:0000259" key="4">
    <source>
        <dbReference type="PROSITE" id="PS50987"/>
    </source>
</evidence>
<accession>A0A7X1NLC7</accession>
<proteinExistence type="predicted"/>
<name>A0A7X1NLC7_9BURK</name>
<keyword evidence="2" id="KW-0238">DNA-binding</keyword>
<dbReference type="Gene3D" id="1.10.10.10">
    <property type="entry name" value="Winged helix-like DNA-binding domain superfamily/Winged helix DNA-binding domain"/>
    <property type="match status" value="1"/>
</dbReference>
<evidence type="ECO:0000313" key="5">
    <source>
        <dbReference type="EMBL" id="MPW23573.1"/>
    </source>
</evidence>
<dbReference type="Proteomes" id="UP000484381">
    <property type="component" value="Unassembled WGS sequence"/>
</dbReference>
<dbReference type="InterPro" id="IPR011991">
    <property type="entry name" value="ArsR-like_HTH"/>
</dbReference>
<sequence length="130" mass="13984">MNDFDAMVRALANPFRRKVLQWLADPASHFLDAEYAPLRGVSAGMIHSKSGLSQSTVSEHLSQLERAGLVNAKRVGQWIIFSRDEAAIHAFTGWLHDEIARSVSAKTLAGREACLSAPSACSPGQPPASA</sequence>
<dbReference type="CDD" id="cd00090">
    <property type="entry name" value="HTH_ARSR"/>
    <property type="match status" value="1"/>
</dbReference>
<keyword evidence="1" id="KW-0805">Transcription regulation</keyword>
<feature type="domain" description="HTH arsR-type" evidence="4">
    <location>
        <begin position="1"/>
        <end position="103"/>
    </location>
</feature>
<reference evidence="5 6" key="1">
    <citation type="submission" date="2019-10" db="EMBL/GenBank/DDBJ databases">
        <title>Paraburkholderia sp. isolated from nodules of Mimosa pudica from Brazilian Atlantic Forest soils.</title>
        <authorList>
            <person name="Paulitsch F."/>
            <person name="Hungria M."/>
            <person name="Dall'Agnol R."/>
        </authorList>
    </citation>
    <scope>NUCLEOTIDE SEQUENCE [LARGE SCALE GENOMIC DNA]</scope>
    <source>
        <strain evidence="5 6">CNPSo 3157</strain>
    </source>
</reference>
<dbReference type="EMBL" id="WHNP01000119">
    <property type="protein sequence ID" value="MPW23573.1"/>
    <property type="molecule type" value="Genomic_DNA"/>
</dbReference>
<evidence type="ECO:0000313" key="6">
    <source>
        <dbReference type="Proteomes" id="UP000484381"/>
    </source>
</evidence>
<dbReference type="InterPro" id="IPR001845">
    <property type="entry name" value="HTH_ArsR_DNA-bd_dom"/>
</dbReference>
<keyword evidence="3" id="KW-0804">Transcription</keyword>
<comment type="caution">
    <text evidence="5">The sequence shown here is derived from an EMBL/GenBank/DDBJ whole genome shotgun (WGS) entry which is preliminary data.</text>
</comment>
<dbReference type="PANTHER" id="PTHR33154">
    <property type="entry name" value="TRANSCRIPTIONAL REGULATOR, ARSR FAMILY"/>
    <property type="match status" value="1"/>
</dbReference>
<dbReference type="InterPro" id="IPR036388">
    <property type="entry name" value="WH-like_DNA-bd_sf"/>
</dbReference>
<dbReference type="SUPFAM" id="SSF46785">
    <property type="entry name" value="Winged helix' DNA-binding domain"/>
    <property type="match status" value="1"/>
</dbReference>
<dbReference type="Pfam" id="PF01022">
    <property type="entry name" value="HTH_5"/>
    <property type="match status" value="1"/>
</dbReference>
<evidence type="ECO:0000256" key="3">
    <source>
        <dbReference type="ARBA" id="ARBA00023163"/>
    </source>
</evidence>
<protein>
    <submittedName>
        <fullName evidence="5">Helix-turn-helix domain-containing protein</fullName>
    </submittedName>
</protein>